<dbReference type="PANTHER" id="PTHR46577">
    <property type="entry name" value="HTH-TYPE TRANSCRIPTIONAL REGULATORY PROTEIN GABR"/>
    <property type="match status" value="1"/>
</dbReference>
<dbReference type="PANTHER" id="PTHR46577:SF1">
    <property type="entry name" value="HTH-TYPE TRANSCRIPTIONAL REGULATORY PROTEIN GABR"/>
    <property type="match status" value="1"/>
</dbReference>
<dbReference type="Pfam" id="PF00392">
    <property type="entry name" value="GntR"/>
    <property type="match status" value="1"/>
</dbReference>
<dbReference type="GO" id="GO:0003700">
    <property type="term" value="F:DNA-binding transcription factor activity"/>
    <property type="evidence" value="ECO:0007669"/>
    <property type="project" value="InterPro"/>
</dbReference>
<dbReference type="PRINTS" id="PR00035">
    <property type="entry name" value="HTHGNTR"/>
</dbReference>
<dbReference type="InterPro" id="IPR036388">
    <property type="entry name" value="WH-like_DNA-bd_sf"/>
</dbReference>
<proteinExistence type="predicted"/>
<keyword evidence="4" id="KW-0804">Transcription</keyword>
<evidence type="ECO:0000256" key="1">
    <source>
        <dbReference type="ARBA" id="ARBA00022898"/>
    </source>
</evidence>
<sequence>MAKRAAEVAAYIALDPSSGTPFYRRLYEGMRAEIPSGRLPVRARLPSTRAMAAGLGVSRTTVVAAFDQLLAEGYP</sequence>
<dbReference type="InterPro" id="IPR000524">
    <property type="entry name" value="Tscrpt_reg_HTH_GntR"/>
</dbReference>
<evidence type="ECO:0000256" key="4">
    <source>
        <dbReference type="ARBA" id="ARBA00023163"/>
    </source>
</evidence>
<keyword evidence="2" id="KW-0805">Transcription regulation</keyword>
<keyword evidence="1" id="KW-0663">Pyridoxal phosphate</keyword>
<keyword evidence="3" id="KW-0238">DNA-binding</keyword>
<dbReference type="EMBL" id="CADCUZ010000151">
    <property type="protein sequence ID" value="CAA9435495.1"/>
    <property type="molecule type" value="Genomic_DNA"/>
</dbReference>
<evidence type="ECO:0000313" key="6">
    <source>
        <dbReference type="EMBL" id="CAA9435495.1"/>
    </source>
</evidence>
<dbReference type="CDD" id="cd07377">
    <property type="entry name" value="WHTH_GntR"/>
    <property type="match status" value="1"/>
</dbReference>
<evidence type="ECO:0000256" key="2">
    <source>
        <dbReference type="ARBA" id="ARBA00023015"/>
    </source>
</evidence>
<gene>
    <name evidence="6" type="ORF">AVDCRST_MAG55-2979</name>
</gene>
<dbReference type="AlphaFoldDB" id="A0A6J4QE71"/>
<dbReference type="GO" id="GO:0004069">
    <property type="term" value="F:L-aspartate:2-oxoglutarate aminotransferase activity"/>
    <property type="evidence" value="ECO:0007669"/>
    <property type="project" value="UniProtKB-EC"/>
</dbReference>
<accession>A0A6J4QE71</accession>
<feature type="domain" description="HTH gntR-type" evidence="5">
    <location>
        <begin position="20"/>
        <end position="75"/>
    </location>
</feature>
<dbReference type="GO" id="GO:0003677">
    <property type="term" value="F:DNA binding"/>
    <property type="evidence" value="ECO:0007669"/>
    <property type="project" value="UniProtKB-KW"/>
</dbReference>
<dbReference type="PROSITE" id="PS50949">
    <property type="entry name" value="HTH_GNTR"/>
    <property type="match status" value="1"/>
</dbReference>
<dbReference type="SUPFAM" id="SSF46785">
    <property type="entry name" value="Winged helix' DNA-binding domain"/>
    <property type="match status" value="1"/>
</dbReference>
<keyword evidence="6" id="KW-0808">Transferase</keyword>
<protein>
    <submittedName>
        <fullName evidence="6">Transcriptional regulator, GntR family domain / Aspartate aminotransferase</fullName>
        <ecNumber evidence="6">2.6.1.1</ecNumber>
    </submittedName>
</protein>
<dbReference type="Gene3D" id="1.10.10.10">
    <property type="entry name" value="Winged helix-like DNA-binding domain superfamily/Winged helix DNA-binding domain"/>
    <property type="match status" value="1"/>
</dbReference>
<dbReference type="InterPro" id="IPR051446">
    <property type="entry name" value="HTH_trans_reg/aminotransferase"/>
</dbReference>
<evidence type="ECO:0000259" key="5">
    <source>
        <dbReference type="PROSITE" id="PS50949"/>
    </source>
</evidence>
<reference evidence="6" key="1">
    <citation type="submission" date="2020-02" db="EMBL/GenBank/DDBJ databases">
        <authorList>
            <person name="Meier V. D."/>
        </authorList>
    </citation>
    <scope>NUCLEOTIDE SEQUENCE</scope>
    <source>
        <strain evidence="6">AVDCRST_MAG55</strain>
    </source>
</reference>
<organism evidence="6">
    <name type="scientific">uncultured Rubrobacteraceae bacterium</name>
    <dbReference type="NCBI Taxonomy" id="349277"/>
    <lineage>
        <taxon>Bacteria</taxon>
        <taxon>Bacillati</taxon>
        <taxon>Actinomycetota</taxon>
        <taxon>Rubrobacteria</taxon>
        <taxon>Rubrobacterales</taxon>
        <taxon>Rubrobacteraceae</taxon>
        <taxon>environmental samples</taxon>
    </lineage>
</organism>
<name>A0A6J4QE71_9ACTN</name>
<dbReference type="InterPro" id="IPR036390">
    <property type="entry name" value="WH_DNA-bd_sf"/>
</dbReference>
<dbReference type="EC" id="2.6.1.1" evidence="6"/>
<keyword evidence="6" id="KW-0032">Aminotransferase</keyword>
<evidence type="ECO:0000256" key="3">
    <source>
        <dbReference type="ARBA" id="ARBA00023125"/>
    </source>
</evidence>